<dbReference type="EMBL" id="JANAVB010015600">
    <property type="protein sequence ID" value="KAJ6832992.1"/>
    <property type="molecule type" value="Genomic_DNA"/>
</dbReference>
<comment type="caution">
    <text evidence="1">The sequence shown here is derived from an EMBL/GenBank/DDBJ whole genome shotgun (WGS) entry which is preliminary data.</text>
</comment>
<organism evidence="1 2">
    <name type="scientific">Iris pallida</name>
    <name type="common">Sweet iris</name>
    <dbReference type="NCBI Taxonomy" id="29817"/>
    <lineage>
        <taxon>Eukaryota</taxon>
        <taxon>Viridiplantae</taxon>
        <taxon>Streptophyta</taxon>
        <taxon>Embryophyta</taxon>
        <taxon>Tracheophyta</taxon>
        <taxon>Spermatophyta</taxon>
        <taxon>Magnoliopsida</taxon>
        <taxon>Liliopsida</taxon>
        <taxon>Asparagales</taxon>
        <taxon>Iridaceae</taxon>
        <taxon>Iridoideae</taxon>
        <taxon>Irideae</taxon>
        <taxon>Iris</taxon>
    </lineage>
</organism>
<keyword evidence="2" id="KW-1185">Reference proteome</keyword>
<reference evidence="1" key="2">
    <citation type="submission" date="2023-04" db="EMBL/GenBank/DDBJ databases">
        <authorList>
            <person name="Bruccoleri R.E."/>
            <person name="Oakeley E.J."/>
            <person name="Faust A.-M."/>
            <person name="Dessus-Babus S."/>
            <person name="Altorfer M."/>
            <person name="Burckhardt D."/>
            <person name="Oertli M."/>
            <person name="Naumann U."/>
            <person name="Petersen F."/>
            <person name="Wong J."/>
        </authorList>
    </citation>
    <scope>NUCLEOTIDE SEQUENCE</scope>
    <source>
        <strain evidence="1">GSM-AAB239-AS_SAM_17_03QT</strain>
        <tissue evidence="1">Leaf</tissue>
    </source>
</reference>
<name>A0AAX6GWR0_IRIPA</name>
<accession>A0AAX6GWR0</accession>
<dbReference type="AlphaFoldDB" id="A0AAX6GWR0"/>
<protein>
    <submittedName>
        <fullName evidence="1">Uncharacterized protein</fullName>
    </submittedName>
</protein>
<sequence length="77" mass="8847">MVEQRSIANLKPIAFTKVGSIGLLGHYSPQKSPYNHPQRIHQNLFCYNQIPVLAPHMVELCWVNPNVLVTMLLFINY</sequence>
<dbReference type="Proteomes" id="UP001140949">
    <property type="component" value="Unassembled WGS sequence"/>
</dbReference>
<evidence type="ECO:0000313" key="1">
    <source>
        <dbReference type="EMBL" id="KAJ6832992.1"/>
    </source>
</evidence>
<gene>
    <name evidence="1" type="ORF">M6B38_342655</name>
</gene>
<reference evidence="1" key="1">
    <citation type="journal article" date="2023" name="GigaByte">
        <title>Genome assembly of the bearded iris, Iris pallida Lam.</title>
        <authorList>
            <person name="Bruccoleri R.E."/>
            <person name="Oakeley E.J."/>
            <person name="Faust A.M.E."/>
            <person name="Altorfer M."/>
            <person name="Dessus-Babus S."/>
            <person name="Burckhardt D."/>
            <person name="Oertli M."/>
            <person name="Naumann U."/>
            <person name="Petersen F."/>
            <person name="Wong J."/>
        </authorList>
    </citation>
    <scope>NUCLEOTIDE SEQUENCE</scope>
    <source>
        <strain evidence="1">GSM-AAB239-AS_SAM_17_03QT</strain>
    </source>
</reference>
<proteinExistence type="predicted"/>
<evidence type="ECO:0000313" key="2">
    <source>
        <dbReference type="Proteomes" id="UP001140949"/>
    </source>
</evidence>